<sequence>MPPSGSNEDPPAFFMAFEDYTFNRSLSVLDNFKTLAAKRGWGVGSKLWRRQRKACFGRAYAADQDPFDFFKTFSGYRVDRATSVLENFKRLAIRRHWDAGSKLWRRQWRACFGTVYTNDDNPFNSDGDSVAGTADSSAAFKPDPTATLQTEFKRMALHEGLKPSDGNYAERRTHFYQQEFTRFFGNDKLRNLQKLCRIIDVPVGDTITQCKKALQDLDVMINLVNLINHMRTLPPEQTLDNMAVLEVAAKDFAGPCKEVGLIKFKSWEAFSRYTKRNPFPKRAAKANGFVNNLLREMQKLSSRCTA</sequence>
<evidence type="ECO:0000313" key="2">
    <source>
        <dbReference type="Proteomes" id="UP001175001"/>
    </source>
</evidence>
<evidence type="ECO:0000313" key="1">
    <source>
        <dbReference type="EMBL" id="KAK0660171.1"/>
    </source>
</evidence>
<accession>A0AA40D2D4</accession>
<dbReference type="Proteomes" id="UP001175001">
    <property type="component" value="Unassembled WGS sequence"/>
</dbReference>
<proteinExistence type="predicted"/>
<organism evidence="1 2">
    <name type="scientific">Lasiodiplodia hormozganensis</name>
    <dbReference type="NCBI Taxonomy" id="869390"/>
    <lineage>
        <taxon>Eukaryota</taxon>
        <taxon>Fungi</taxon>
        <taxon>Dikarya</taxon>
        <taxon>Ascomycota</taxon>
        <taxon>Pezizomycotina</taxon>
        <taxon>Dothideomycetes</taxon>
        <taxon>Dothideomycetes incertae sedis</taxon>
        <taxon>Botryosphaeriales</taxon>
        <taxon>Botryosphaeriaceae</taxon>
        <taxon>Lasiodiplodia</taxon>
    </lineage>
</organism>
<dbReference type="PANTHER" id="PTHR38846">
    <property type="entry name" value="C3H1-TYPE DOMAIN-CONTAINING PROTEIN"/>
    <property type="match status" value="1"/>
</dbReference>
<reference evidence="1" key="1">
    <citation type="submission" date="2023-06" db="EMBL/GenBank/DDBJ databases">
        <title>Multi-omics analyses reveal the molecular pathogenesis toolkit of Lasiodiplodia hormozganensis, a cross-kingdom pathogen.</title>
        <authorList>
            <person name="Felix C."/>
            <person name="Meneses R."/>
            <person name="Goncalves M.F.M."/>
            <person name="Tilleman L."/>
            <person name="Duarte A.S."/>
            <person name="Jorrin-Novo J.V."/>
            <person name="Van De Peer Y."/>
            <person name="Deforce D."/>
            <person name="Van Nieuwerburgh F."/>
            <person name="Esteves A.C."/>
            <person name="Alves A."/>
        </authorList>
    </citation>
    <scope>NUCLEOTIDE SEQUENCE</scope>
    <source>
        <strain evidence="1">CBS 339.90</strain>
    </source>
</reference>
<dbReference type="AlphaFoldDB" id="A0AA40D2D4"/>
<comment type="caution">
    <text evidence="1">The sequence shown here is derived from an EMBL/GenBank/DDBJ whole genome shotgun (WGS) entry which is preliminary data.</text>
</comment>
<name>A0AA40D2D4_9PEZI</name>
<gene>
    <name evidence="1" type="ORF">DIS24_g3434</name>
</gene>
<keyword evidence="2" id="KW-1185">Reference proteome</keyword>
<dbReference type="EMBL" id="JAUJDW010000011">
    <property type="protein sequence ID" value="KAK0660171.1"/>
    <property type="molecule type" value="Genomic_DNA"/>
</dbReference>
<dbReference type="PANTHER" id="PTHR38846:SF1">
    <property type="entry name" value="C3H1-TYPE DOMAIN-CONTAINING PROTEIN"/>
    <property type="match status" value="1"/>
</dbReference>
<protein>
    <submittedName>
        <fullName evidence="1">Uncharacterized protein</fullName>
    </submittedName>
</protein>